<protein>
    <submittedName>
        <fullName evidence="2">Uncharacterized protein</fullName>
    </submittedName>
</protein>
<dbReference type="EMBL" id="LT558136">
    <property type="protein sequence ID" value="SAM85925.1"/>
    <property type="molecule type" value="Genomic_DNA"/>
</dbReference>
<proteinExistence type="predicted"/>
<sequence>MSNHDYSAYKDFVKTIKDPIPLLPDMLQGRFRRVINNKTCSTPEEPKDGLVFEYMSRTKGMQVITPLVNMIECASCLYFVTHNLGPFCNRLDLSKQMRACINFFIMNKDSNTMQILNLKIKGNKSSTLGNIDSVPYYCASNNGQHSSQDAMSAGSKAQPTEASNKPLCGQEATPTAMPEVTQLTNHHLKVLSALNDKLRRDKKDLLNPKRVSVHAWQQQLCEKLLIILFACDILDRRMTTFTNTDSLLHSITMNSFSPQLQADYFSKRGDKLLKIIRAKGTTALGLRSSSFRTGVC</sequence>
<reference evidence="3" key="1">
    <citation type="submission" date="2016-04" db="EMBL/GenBank/DDBJ databases">
        <authorList>
            <person name="Guldener U."/>
            <person name="Guldener U."/>
        </authorList>
    </citation>
    <scope>NUCLEOTIDE SEQUENCE [LARGE SCALE GENOMIC DNA]</scope>
    <source>
        <strain evidence="3">UB2112</strain>
    </source>
</reference>
<feature type="compositionally biased region" description="Polar residues" evidence="1">
    <location>
        <begin position="147"/>
        <end position="163"/>
    </location>
</feature>
<evidence type="ECO:0000313" key="2">
    <source>
        <dbReference type="EMBL" id="SAM85925.1"/>
    </source>
</evidence>
<organism evidence="2 3">
    <name type="scientific">Ustilago bromivora</name>
    <dbReference type="NCBI Taxonomy" id="307758"/>
    <lineage>
        <taxon>Eukaryota</taxon>
        <taxon>Fungi</taxon>
        <taxon>Dikarya</taxon>
        <taxon>Basidiomycota</taxon>
        <taxon>Ustilaginomycotina</taxon>
        <taxon>Ustilaginomycetes</taxon>
        <taxon>Ustilaginales</taxon>
        <taxon>Ustilaginaceae</taxon>
        <taxon>Ustilago</taxon>
    </lineage>
</organism>
<evidence type="ECO:0000256" key="1">
    <source>
        <dbReference type="SAM" id="MobiDB-lite"/>
    </source>
</evidence>
<dbReference type="AlphaFoldDB" id="A0A1K0GCY0"/>
<name>A0A1K0GCY0_9BASI</name>
<evidence type="ECO:0000313" key="3">
    <source>
        <dbReference type="Proteomes" id="UP000179920"/>
    </source>
</evidence>
<gene>
    <name evidence="2" type="ORF">UBRO_20941</name>
</gene>
<accession>A0A1K0GCY0</accession>
<dbReference type="OrthoDB" id="2557320at2759"/>
<dbReference type="Proteomes" id="UP000179920">
    <property type="component" value="Chromosome XX"/>
</dbReference>
<feature type="region of interest" description="Disordered" evidence="1">
    <location>
        <begin position="147"/>
        <end position="171"/>
    </location>
</feature>